<feature type="chain" id="PRO_5039267050" description="Lipoprotein" evidence="2">
    <location>
        <begin position="27"/>
        <end position="392"/>
    </location>
</feature>
<dbReference type="PROSITE" id="PS51257">
    <property type="entry name" value="PROKAR_LIPOPROTEIN"/>
    <property type="match status" value="1"/>
</dbReference>
<sequence>MGRRSRTALSIAMTAALAAGCSTTVAGTAVPDPSEPAVALDTGGISTRTRTPETSEAQQKVLASNVLAEKTLYAWDIDPAYVELRSFGVRAVAQASNLSDTVDDADGAAIGRRGLLYGFVSGRTNNAAGEWDGLSSAVLRMADDAAARGALDDHRTRVGAAAEKIGDRSDIVVTRFAPRGSATTTGYRVHAIAGSHLIVINTKAVDPVKARDQAVSAADRQRDLLAGFDSPGADRVAALPADKDGIVSRTVAPEALEQGTMTLDYGFREGSALLHWDTDPIASARLFEEAGIDLTGMGRNVVHRARDASAAKRFVQGASNLLSKEEESTEFTIDGLPAAKCRSYKVRGLIDMEARYTCYVSSGRYVAEYLDTQIARVKQVTAAGYLILRRAG</sequence>
<dbReference type="EMBL" id="LR131273">
    <property type="protein sequence ID" value="VDR37544.1"/>
    <property type="molecule type" value="Genomic_DNA"/>
</dbReference>
<dbReference type="Proteomes" id="UP000271626">
    <property type="component" value="Chromosome"/>
</dbReference>
<accession>A0A3P8JXK2</accession>
<dbReference type="RefSeq" id="WP_126194919.1">
    <property type="nucleotide sequence ID" value="NZ_CP085954.1"/>
</dbReference>
<feature type="signal peptide" evidence="2">
    <location>
        <begin position="1"/>
        <end position="26"/>
    </location>
</feature>
<feature type="region of interest" description="Disordered" evidence="1">
    <location>
        <begin position="28"/>
        <end position="57"/>
    </location>
</feature>
<dbReference type="OrthoDB" id="4772069at2"/>
<gene>
    <name evidence="5" type="ORF">NCTC10741_00649</name>
</gene>
<dbReference type="AlphaFoldDB" id="A0A3P8JXK2"/>
<evidence type="ECO:0000259" key="3">
    <source>
        <dbReference type="Pfam" id="PF24088"/>
    </source>
</evidence>
<feature type="compositionally biased region" description="Polar residues" evidence="1">
    <location>
        <begin position="44"/>
        <end position="57"/>
    </location>
</feature>
<dbReference type="InterPro" id="IPR055797">
    <property type="entry name" value="DUF7373"/>
</dbReference>
<reference evidence="5 6" key="1">
    <citation type="submission" date="2018-12" db="EMBL/GenBank/DDBJ databases">
        <authorList>
            <consortium name="Pathogen Informatics"/>
        </authorList>
    </citation>
    <scope>NUCLEOTIDE SEQUENCE [LARGE SCALE GENOMIC DNA]</scope>
    <source>
        <strain evidence="5 6">NCTC10741</strain>
    </source>
</reference>
<evidence type="ECO:0000256" key="1">
    <source>
        <dbReference type="SAM" id="MobiDB-lite"/>
    </source>
</evidence>
<dbReference type="Pfam" id="PF24088">
    <property type="entry name" value="DUF7373"/>
    <property type="match status" value="1"/>
</dbReference>
<feature type="domain" description="DUF7373" evidence="4">
    <location>
        <begin position="248"/>
        <end position="389"/>
    </location>
</feature>
<dbReference type="InterPro" id="IPR056463">
    <property type="entry name" value="DUF7373_C"/>
</dbReference>
<keyword evidence="2" id="KW-0732">Signal</keyword>
<protein>
    <recommendedName>
        <fullName evidence="7">Lipoprotein</fullName>
    </recommendedName>
</protein>
<evidence type="ECO:0000259" key="4">
    <source>
        <dbReference type="Pfam" id="PF24092"/>
    </source>
</evidence>
<evidence type="ECO:0000256" key="2">
    <source>
        <dbReference type="SAM" id="SignalP"/>
    </source>
</evidence>
<name>A0A3P8JXK2_TSUPA</name>
<feature type="domain" description="DUF7373" evidence="3">
    <location>
        <begin position="53"/>
        <end position="240"/>
    </location>
</feature>
<evidence type="ECO:0008006" key="7">
    <source>
        <dbReference type="Google" id="ProtNLM"/>
    </source>
</evidence>
<evidence type="ECO:0000313" key="5">
    <source>
        <dbReference type="EMBL" id="VDR37544.1"/>
    </source>
</evidence>
<proteinExistence type="predicted"/>
<organism evidence="5 6">
    <name type="scientific">Tsukamurella paurometabola</name>
    <name type="common">Corynebacterium paurometabolum</name>
    <dbReference type="NCBI Taxonomy" id="2061"/>
    <lineage>
        <taxon>Bacteria</taxon>
        <taxon>Bacillati</taxon>
        <taxon>Actinomycetota</taxon>
        <taxon>Actinomycetes</taxon>
        <taxon>Mycobacteriales</taxon>
        <taxon>Tsukamurellaceae</taxon>
        <taxon>Tsukamurella</taxon>
    </lineage>
</organism>
<dbReference type="Pfam" id="PF24092">
    <property type="entry name" value="DUF7373_C"/>
    <property type="match status" value="1"/>
</dbReference>
<evidence type="ECO:0000313" key="6">
    <source>
        <dbReference type="Proteomes" id="UP000271626"/>
    </source>
</evidence>